<accession>U7QC20</accession>
<dbReference type="RefSeq" id="WP_023069164.1">
    <property type="nucleotide sequence ID" value="NZ_AUZM01000090.1"/>
</dbReference>
<name>U7QC20_9CYAN</name>
<dbReference type="Proteomes" id="UP000017127">
    <property type="component" value="Unassembled WGS sequence"/>
</dbReference>
<reference evidence="2 3" key="1">
    <citation type="journal article" date="2013" name="Front. Microbiol.">
        <title>Comparative genomic analyses of the cyanobacterium, Lyngbya aestuarii BL J, a powerful hydrogen producer.</title>
        <authorList>
            <person name="Kothari A."/>
            <person name="Vaughn M."/>
            <person name="Garcia-Pichel F."/>
        </authorList>
    </citation>
    <scope>NUCLEOTIDE SEQUENCE [LARGE SCALE GENOMIC DNA]</scope>
    <source>
        <strain evidence="2 3">BL J</strain>
    </source>
</reference>
<evidence type="ECO:0000313" key="3">
    <source>
        <dbReference type="Proteomes" id="UP000017127"/>
    </source>
</evidence>
<protein>
    <recommendedName>
        <fullName evidence="4">DUF4278 domain-containing protein</fullName>
    </recommendedName>
</protein>
<proteinExistence type="predicted"/>
<evidence type="ECO:0008006" key="4">
    <source>
        <dbReference type="Google" id="ProtNLM"/>
    </source>
</evidence>
<dbReference type="EMBL" id="AUZM01000090">
    <property type="protein sequence ID" value="ERT04565.1"/>
    <property type="molecule type" value="Genomic_DNA"/>
</dbReference>
<dbReference type="AlphaFoldDB" id="U7QC20"/>
<feature type="compositionally biased region" description="Low complexity" evidence="1">
    <location>
        <begin position="73"/>
        <end position="84"/>
    </location>
</feature>
<evidence type="ECO:0000256" key="1">
    <source>
        <dbReference type="SAM" id="MobiDB-lite"/>
    </source>
</evidence>
<evidence type="ECO:0000313" key="2">
    <source>
        <dbReference type="EMBL" id="ERT04565.1"/>
    </source>
</evidence>
<dbReference type="OrthoDB" id="515032at2"/>
<keyword evidence="3" id="KW-1185">Reference proteome</keyword>
<comment type="caution">
    <text evidence="2">The sequence shown here is derived from an EMBL/GenBank/DDBJ whole genome shotgun (WGS) entry which is preliminary data.</text>
</comment>
<organism evidence="2 3">
    <name type="scientific">Lyngbya aestuarii BL J</name>
    <dbReference type="NCBI Taxonomy" id="1348334"/>
    <lineage>
        <taxon>Bacteria</taxon>
        <taxon>Bacillati</taxon>
        <taxon>Cyanobacteriota</taxon>
        <taxon>Cyanophyceae</taxon>
        <taxon>Oscillatoriophycideae</taxon>
        <taxon>Oscillatoriales</taxon>
        <taxon>Microcoleaceae</taxon>
        <taxon>Lyngbya</taxon>
    </lineage>
</organism>
<feature type="region of interest" description="Disordered" evidence="1">
    <location>
        <begin position="67"/>
        <end position="91"/>
    </location>
</feature>
<dbReference type="Pfam" id="PF14105">
    <property type="entry name" value="DUF4278"/>
    <property type="match status" value="1"/>
</dbReference>
<sequence>MKLTYRTISYEQHQPPLDIVESELGGKYRGNAWQVHYPRHIPVPLPNPSLKYRGVAYQAEDVRTTEREGMVRVSQQSQSQPSVQTPAEVTPEHLITVHTANICRVLEHRRQVAQELGDEQLLKMLELEAQQLAC</sequence>
<dbReference type="InterPro" id="IPR025458">
    <property type="entry name" value="DUF4278"/>
</dbReference>
<gene>
    <name evidence="2" type="ORF">M595_5476</name>
</gene>